<feature type="non-terminal residue" evidence="1">
    <location>
        <position position="1"/>
    </location>
</feature>
<protein>
    <submittedName>
        <fullName evidence="1">Uncharacterized protein</fullName>
    </submittedName>
</protein>
<dbReference type="InterPro" id="IPR036397">
    <property type="entry name" value="RNaseH_sf"/>
</dbReference>
<reference evidence="1" key="2">
    <citation type="submission" date="2014-07" db="EMBL/GenBank/DDBJ databases">
        <authorList>
            <person name="Hull J."/>
        </authorList>
    </citation>
    <scope>NUCLEOTIDE SEQUENCE</scope>
</reference>
<proteinExistence type="predicted"/>
<dbReference type="GO" id="GO:0003676">
    <property type="term" value="F:nucleic acid binding"/>
    <property type="evidence" value="ECO:0007669"/>
    <property type="project" value="InterPro"/>
</dbReference>
<reference evidence="1" key="1">
    <citation type="journal article" date="2014" name="PLoS ONE">
        <title>Transcriptome-Based Identification of ABC Transporters in the Western Tarnished Plant Bug Lygus hesperus.</title>
        <authorList>
            <person name="Hull J.J."/>
            <person name="Chaney K."/>
            <person name="Geib S.M."/>
            <person name="Fabrick J.A."/>
            <person name="Brent C.S."/>
            <person name="Walsh D."/>
            <person name="Lavine L.C."/>
        </authorList>
    </citation>
    <scope>NUCLEOTIDE SEQUENCE</scope>
</reference>
<dbReference type="InterPro" id="IPR012337">
    <property type="entry name" value="RNaseH-like_sf"/>
</dbReference>
<evidence type="ECO:0000313" key="1">
    <source>
        <dbReference type="EMBL" id="JAG25508.1"/>
    </source>
</evidence>
<dbReference type="Gene3D" id="3.30.420.10">
    <property type="entry name" value="Ribonuclease H-like superfamily/Ribonuclease H"/>
    <property type="match status" value="1"/>
</dbReference>
<accession>A0A0A9Y322</accession>
<dbReference type="EMBL" id="GBHO01018096">
    <property type="protein sequence ID" value="JAG25508.1"/>
    <property type="molecule type" value="Transcribed_RNA"/>
</dbReference>
<sequence>SSYTIRSKLVLKCLSSLKKLAETNQVTLLWIPGHEGNENADRLAKKGSESLPIGPEPFFGTTKSYLQKVAYEWENSERILYWHNLPGLRQAKLFVTLSRKGATELVAMPKKDVRILVGLLTGHCPLRYHLRKIGKSTTDICRFCETETEDAEHILCYCDALGRIRHNILGNDVLSPDNISRVAYTDLLHFVKVWGARVFDKPFSIG</sequence>
<dbReference type="SUPFAM" id="SSF53098">
    <property type="entry name" value="Ribonuclease H-like"/>
    <property type="match status" value="1"/>
</dbReference>
<organism evidence="1">
    <name type="scientific">Lygus hesperus</name>
    <name type="common">Western plant bug</name>
    <dbReference type="NCBI Taxonomy" id="30085"/>
    <lineage>
        <taxon>Eukaryota</taxon>
        <taxon>Metazoa</taxon>
        <taxon>Ecdysozoa</taxon>
        <taxon>Arthropoda</taxon>
        <taxon>Hexapoda</taxon>
        <taxon>Insecta</taxon>
        <taxon>Pterygota</taxon>
        <taxon>Neoptera</taxon>
        <taxon>Paraneoptera</taxon>
        <taxon>Hemiptera</taxon>
        <taxon>Heteroptera</taxon>
        <taxon>Panheteroptera</taxon>
        <taxon>Cimicomorpha</taxon>
        <taxon>Miridae</taxon>
        <taxon>Mirini</taxon>
        <taxon>Lygus</taxon>
    </lineage>
</organism>
<dbReference type="AlphaFoldDB" id="A0A0A9Y322"/>
<gene>
    <name evidence="1" type="ORF">CM83_57552</name>
</gene>
<name>A0A0A9Y322_LYGHE</name>